<comment type="caution">
    <text evidence="4">The sequence shown here is derived from an EMBL/GenBank/DDBJ whole genome shotgun (WGS) entry which is preliminary data.</text>
</comment>
<dbReference type="OrthoDB" id="9790355at2"/>
<dbReference type="EMBL" id="LKHP01000013">
    <property type="protein sequence ID" value="KRQ86213.1"/>
    <property type="molecule type" value="Genomic_DNA"/>
</dbReference>
<dbReference type="PROSITE" id="PS51371">
    <property type="entry name" value="CBS"/>
    <property type="match status" value="2"/>
</dbReference>
<sequence>MVKNILSNDFIKLRVDESVNDALTKMEEKKKSVAVVVDGDDNLKGIIVKADIYRFLKETGHFAVYPVEIAMTKKVITAKEEDSIVDVAKLLRQNNVSAIPIVKGNKVIGLIALEDIVDRFIEENS</sequence>
<dbReference type="SMART" id="SM00116">
    <property type="entry name" value="CBS"/>
    <property type="match status" value="2"/>
</dbReference>
<keyword evidence="4" id="KW-0413">Isomerase</keyword>
<name>A0A0R3K006_CALMK</name>
<dbReference type="AlphaFoldDB" id="A0A0R3K006"/>
<dbReference type="InterPro" id="IPR051257">
    <property type="entry name" value="Diverse_CBS-Domain"/>
</dbReference>
<dbReference type="InterPro" id="IPR000644">
    <property type="entry name" value="CBS_dom"/>
</dbReference>
<dbReference type="Gene3D" id="3.10.580.10">
    <property type="entry name" value="CBS-domain"/>
    <property type="match status" value="1"/>
</dbReference>
<protein>
    <submittedName>
        <fullName evidence="4">Arabinose 5-phosphate isomerase KpsF</fullName>
        <ecNumber evidence="4">5.3.1.13</ecNumber>
    </submittedName>
</protein>
<dbReference type="RefSeq" id="WP_057979264.1">
    <property type="nucleotide sequence ID" value="NZ_LKHP01000013.1"/>
</dbReference>
<organism evidence="4 5">
    <name type="scientific">Caloramator mitchellensis</name>
    <dbReference type="NCBI Taxonomy" id="908809"/>
    <lineage>
        <taxon>Bacteria</taxon>
        <taxon>Bacillati</taxon>
        <taxon>Bacillota</taxon>
        <taxon>Clostridia</taxon>
        <taxon>Eubacteriales</taxon>
        <taxon>Clostridiaceae</taxon>
        <taxon>Caloramator</taxon>
    </lineage>
</organism>
<reference evidence="4 5" key="1">
    <citation type="submission" date="2015-09" db="EMBL/GenBank/DDBJ databases">
        <title>Draft genome sequence of a Caloramator mitchellensis, a moderate thermophile from the Great Artesian Basin of Australia.</title>
        <authorList>
            <person name="Patel B.K."/>
        </authorList>
    </citation>
    <scope>NUCLEOTIDE SEQUENCE [LARGE SCALE GENOMIC DNA]</scope>
    <source>
        <strain evidence="4 5">VF08</strain>
    </source>
</reference>
<dbReference type="PANTHER" id="PTHR43080:SF2">
    <property type="entry name" value="CBS DOMAIN-CONTAINING PROTEIN"/>
    <property type="match status" value="1"/>
</dbReference>
<keyword evidence="1 2" id="KW-0129">CBS domain</keyword>
<evidence type="ECO:0000256" key="1">
    <source>
        <dbReference type="ARBA" id="ARBA00023122"/>
    </source>
</evidence>
<feature type="domain" description="CBS" evidence="3">
    <location>
        <begin position="1"/>
        <end position="64"/>
    </location>
</feature>
<accession>A0A0R3K006</accession>
<evidence type="ECO:0000259" key="3">
    <source>
        <dbReference type="PROSITE" id="PS51371"/>
    </source>
</evidence>
<dbReference type="CDD" id="cd02205">
    <property type="entry name" value="CBS_pair_SF"/>
    <property type="match status" value="1"/>
</dbReference>
<evidence type="ECO:0000313" key="4">
    <source>
        <dbReference type="EMBL" id="KRQ86213.1"/>
    </source>
</evidence>
<dbReference type="Pfam" id="PF00571">
    <property type="entry name" value="CBS"/>
    <property type="match status" value="2"/>
</dbReference>
<proteinExistence type="predicted"/>
<evidence type="ECO:0000256" key="2">
    <source>
        <dbReference type="PROSITE-ProRule" id="PRU00703"/>
    </source>
</evidence>
<dbReference type="EC" id="5.3.1.13" evidence="4"/>
<dbReference type="Proteomes" id="UP000052015">
    <property type="component" value="Unassembled WGS sequence"/>
</dbReference>
<feature type="domain" description="CBS" evidence="3">
    <location>
        <begin position="71"/>
        <end position="125"/>
    </location>
</feature>
<dbReference type="GO" id="GO:0019146">
    <property type="term" value="F:arabinose-5-phosphate isomerase activity"/>
    <property type="evidence" value="ECO:0007669"/>
    <property type="project" value="UniProtKB-EC"/>
</dbReference>
<dbReference type="PANTHER" id="PTHR43080">
    <property type="entry name" value="CBS DOMAIN-CONTAINING PROTEIN CBSX3, MITOCHONDRIAL"/>
    <property type="match status" value="1"/>
</dbReference>
<gene>
    <name evidence="4" type="primary">kpsF</name>
    <name evidence="4" type="ORF">ABG79_01943</name>
</gene>
<dbReference type="STRING" id="908809.ABG79_01943"/>
<dbReference type="SUPFAM" id="SSF54631">
    <property type="entry name" value="CBS-domain pair"/>
    <property type="match status" value="1"/>
</dbReference>
<evidence type="ECO:0000313" key="5">
    <source>
        <dbReference type="Proteomes" id="UP000052015"/>
    </source>
</evidence>
<dbReference type="InterPro" id="IPR046342">
    <property type="entry name" value="CBS_dom_sf"/>
</dbReference>
<keyword evidence="5" id="KW-1185">Reference proteome</keyword>